<organism evidence="1">
    <name type="scientific">Homo sapiens</name>
    <name type="common">Human</name>
    <dbReference type="NCBI Taxonomy" id="9606"/>
    <lineage>
        <taxon>Eukaryota</taxon>
        <taxon>Metazoa</taxon>
        <taxon>Chordata</taxon>
        <taxon>Craniata</taxon>
        <taxon>Vertebrata</taxon>
        <taxon>Euteleostomi</taxon>
        <taxon>Mammalia</taxon>
        <taxon>Eutheria</taxon>
        <taxon>Euarchontoglires</taxon>
        <taxon>Primates</taxon>
        <taxon>Haplorrhini</taxon>
        <taxon>Catarrhini</taxon>
        <taxon>Hominidae</taxon>
        <taxon>Homo</taxon>
    </lineage>
</organism>
<accession>Q6Y2L1</accession>
<proteinExistence type="evidence at transcript level"/>
<dbReference type="PeptideAtlas" id="Q6Y2L1"/>
<name>Q6Y2L1_HUMAN</name>
<evidence type="ECO:0000313" key="1">
    <source>
        <dbReference type="EMBL" id="AAO86725.1"/>
    </source>
</evidence>
<dbReference type="AlphaFoldDB" id="Q6Y2L1"/>
<protein>
    <submittedName>
        <fullName evidence="1">LP4791 protein</fullName>
    </submittedName>
</protein>
<dbReference type="EMBL" id="AY189281">
    <property type="protein sequence ID" value="AAO86725.1"/>
    <property type="molecule type" value="mRNA"/>
</dbReference>
<reference evidence="1" key="1">
    <citation type="submission" date="2002-12" db="EMBL/GenBank/DDBJ databases">
        <title>Novel human cDNA clones with function of inhibiting growth of liver cancer cells.</title>
        <authorList>
            <person name="Wan D.F."/>
            <person name="Qin W.X."/>
            <person name="Zhou X.M."/>
            <person name="Zhang P.P."/>
            <person name="Jiang H.Q."/>
            <person name="Gu J.R."/>
        </authorList>
    </citation>
    <scope>NUCLEOTIDE SEQUENCE</scope>
</reference>
<sequence>MGSWFRLEEWVHVRGIWRMRAGGGRVAEPVGTVDTCSNDGDVLCPTPGVVLHQWGHNKQTWSILGLLHALPEPVPAAGGSPGERLWPLQLLRECARQTRQI</sequence>